<dbReference type="AlphaFoldDB" id="A0A559J053"/>
<proteinExistence type="predicted"/>
<dbReference type="Gene3D" id="3.30.428.10">
    <property type="entry name" value="HIT-like"/>
    <property type="match status" value="1"/>
</dbReference>
<sequence length="98" mass="11340">MHKKHVKDLDELDEHTLKAVMNASVLISRALKRLYNLDGISITQNGGVFNDLGHYHMHVFPRYKDDGFGWVEPIDKRNTDLKRVRANIIDAIQSIEKK</sequence>
<accession>A0A559J053</accession>
<protein>
    <submittedName>
        <fullName evidence="3">HIT family protein</fullName>
    </submittedName>
</protein>
<evidence type="ECO:0000313" key="3">
    <source>
        <dbReference type="EMBL" id="TVX93243.1"/>
    </source>
</evidence>
<gene>
    <name evidence="3" type="ORF">FPZ44_09350</name>
</gene>
<keyword evidence="4" id="KW-1185">Reference proteome</keyword>
<dbReference type="OrthoDB" id="9784774at2"/>
<dbReference type="EMBL" id="VNJK01000001">
    <property type="protein sequence ID" value="TVX93243.1"/>
    <property type="molecule type" value="Genomic_DNA"/>
</dbReference>
<dbReference type="InterPro" id="IPR011146">
    <property type="entry name" value="HIT-like"/>
</dbReference>
<dbReference type="SUPFAM" id="SSF54197">
    <property type="entry name" value="HIT-like"/>
    <property type="match status" value="1"/>
</dbReference>
<evidence type="ECO:0000313" key="4">
    <source>
        <dbReference type="Proteomes" id="UP000318102"/>
    </source>
</evidence>
<name>A0A559J053_9BACL</name>
<feature type="short sequence motif" description="Histidine triad motif" evidence="1">
    <location>
        <begin position="54"/>
        <end position="58"/>
    </location>
</feature>
<reference evidence="3 4" key="1">
    <citation type="submission" date="2019-07" db="EMBL/GenBank/DDBJ databases">
        <authorList>
            <person name="Kim J."/>
        </authorList>
    </citation>
    <scope>NUCLEOTIDE SEQUENCE [LARGE SCALE GENOMIC DNA]</scope>
    <source>
        <strain evidence="3 4">N4</strain>
    </source>
</reference>
<dbReference type="GO" id="GO:0003824">
    <property type="term" value="F:catalytic activity"/>
    <property type="evidence" value="ECO:0007669"/>
    <property type="project" value="InterPro"/>
</dbReference>
<evidence type="ECO:0000256" key="1">
    <source>
        <dbReference type="PROSITE-ProRule" id="PRU00464"/>
    </source>
</evidence>
<dbReference type="PROSITE" id="PS51084">
    <property type="entry name" value="HIT_2"/>
    <property type="match status" value="1"/>
</dbReference>
<dbReference type="InterPro" id="IPR036265">
    <property type="entry name" value="HIT-like_sf"/>
</dbReference>
<comment type="caution">
    <text evidence="3">The sequence shown here is derived from an EMBL/GenBank/DDBJ whole genome shotgun (WGS) entry which is preliminary data.</text>
</comment>
<dbReference type="Pfam" id="PF01230">
    <property type="entry name" value="HIT"/>
    <property type="match status" value="1"/>
</dbReference>
<evidence type="ECO:0000259" key="2">
    <source>
        <dbReference type="PROSITE" id="PS51084"/>
    </source>
</evidence>
<feature type="domain" description="HIT" evidence="2">
    <location>
        <begin position="1"/>
        <end position="69"/>
    </location>
</feature>
<dbReference type="Proteomes" id="UP000318102">
    <property type="component" value="Unassembled WGS sequence"/>
</dbReference>
<organism evidence="3 4">
    <name type="scientific">Paenibacillus agilis</name>
    <dbReference type="NCBI Taxonomy" id="3020863"/>
    <lineage>
        <taxon>Bacteria</taxon>
        <taxon>Bacillati</taxon>
        <taxon>Bacillota</taxon>
        <taxon>Bacilli</taxon>
        <taxon>Bacillales</taxon>
        <taxon>Paenibacillaceae</taxon>
        <taxon>Paenibacillus</taxon>
    </lineage>
</organism>